<dbReference type="RefSeq" id="WP_223103843.1">
    <property type="nucleotide sequence ID" value="NZ_CP061913.1"/>
</dbReference>
<protein>
    <recommendedName>
        <fullName evidence="3">Integral membrane protein</fullName>
    </recommendedName>
</protein>
<gene>
    <name evidence="1" type="ORF">ACFFTR_20630</name>
</gene>
<sequence length="653" mass="70770">MTSVETATTVAIVRSMMSSKAVAPLIAQRDHASAAQLGAKTVRHQERRVDEGSVFDHRITLPPSAPSALAAAQPQIFYAFSVPRRVWPLVSRMGTGRLGVDMAVTALGAITDVYLAGVSRQTGRSVQTRVLSLICGAIDAALWTQLTIDSAESALIGASRQLELSLEAGFRAKDWDLAIDVLTPVVIQITTDMLADRRVRVAPLLLASLGVLPGLLLNWLEREEIQAALQQDEQYTTAALESAFASGWQIELADGQTPVGEYLEHAVRLLFFARARSRSVEREFASFPPEEEYLRNVKQAARSRMRFVGKGKNLRAAGLEERSYWTLAEAVQEVNMRIFNPRLADGVVVQLADDRISETVIPTALVDKLTVVLKNQPFLGAVKLSVSLGRGAYLKLTDGRFSCSLELERGVEILPSWTFDARFIGLIAAAILNFVPLNRSASVLLAKTAGSLGLLGLSAAIWYRGHSLHPLRHRSVLPLALAMAAAGSIAEAQSAHRSSLRSTPGRFGTFAMAHVLGAYWSDLSRSAKFVGAASTLGILALCASKAGNLRTLVSDAIWIAAPAVSASAAHAVANGIAEQYTARRRALLRQRASIQAEEGRAQARAWLRHQTHAIRTRLHGEEGRLLTVTEFKLVQAELDRAEAILNDRESHAA</sequence>
<dbReference type="EMBL" id="JBHMCA010000042">
    <property type="protein sequence ID" value="MFB9445489.1"/>
    <property type="molecule type" value="Genomic_DNA"/>
</dbReference>
<comment type="caution">
    <text evidence="1">The sequence shown here is derived from an EMBL/GenBank/DDBJ whole genome shotgun (WGS) entry which is preliminary data.</text>
</comment>
<keyword evidence="2" id="KW-1185">Reference proteome</keyword>
<evidence type="ECO:0000313" key="2">
    <source>
        <dbReference type="Proteomes" id="UP001589608"/>
    </source>
</evidence>
<accession>A0ABV5M9H2</accession>
<evidence type="ECO:0000313" key="1">
    <source>
        <dbReference type="EMBL" id="MFB9445489.1"/>
    </source>
</evidence>
<reference evidence="1 2" key="1">
    <citation type="submission" date="2024-09" db="EMBL/GenBank/DDBJ databases">
        <authorList>
            <person name="Sun Q."/>
            <person name="Mori K."/>
        </authorList>
    </citation>
    <scope>NUCLEOTIDE SEQUENCE [LARGE SCALE GENOMIC DNA]</scope>
    <source>
        <strain evidence="1 2">JCM 3307</strain>
    </source>
</reference>
<dbReference type="Proteomes" id="UP001589608">
    <property type="component" value="Unassembled WGS sequence"/>
</dbReference>
<organism evidence="1 2">
    <name type="scientific">Dactylosporangium vinaceum</name>
    <dbReference type="NCBI Taxonomy" id="53362"/>
    <lineage>
        <taxon>Bacteria</taxon>
        <taxon>Bacillati</taxon>
        <taxon>Actinomycetota</taxon>
        <taxon>Actinomycetes</taxon>
        <taxon>Micromonosporales</taxon>
        <taxon>Micromonosporaceae</taxon>
        <taxon>Dactylosporangium</taxon>
    </lineage>
</organism>
<name>A0ABV5M9H2_9ACTN</name>
<proteinExistence type="predicted"/>
<evidence type="ECO:0008006" key="3">
    <source>
        <dbReference type="Google" id="ProtNLM"/>
    </source>
</evidence>